<name>A0AAD7GXN7_MYCRO</name>
<sequence length="187" mass="21762">MLQWHSKEIAVGLPPKRSRPRFAPRYLIIHVSVWFADILNRLNRAQPKHKGKGKGTPAPYVDPDPRKQMDDARHLAKYVFARQYNLASPFKFTASKWESFKLPNFNDREAEIKVLLFPFFIGTFKTPKRLKEVIPLLEKMIWRHGKCGYEPLRDHACPSKVSNLRLFSFPGIMSICSIRSKHSSARM</sequence>
<dbReference type="AlphaFoldDB" id="A0AAD7GXN7"/>
<evidence type="ECO:0000256" key="1">
    <source>
        <dbReference type="SAM" id="MobiDB-lite"/>
    </source>
</evidence>
<dbReference type="EMBL" id="JARKIE010000005">
    <property type="protein sequence ID" value="KAJ7707576.1"/>
    <property type="molecule type" value="Genomic_DNA"/>
</dbReference>
<protein>
    <submittedName>
        <fullName evidence="2">Uncharacterized protein</fullName>
    </submittedName>
</protein>
<organism evidence="2 3">
    <name type="scientific">Mycena rosella</name>
    <name type="common">Pink bonnet</name>
    <name type="synonym">Agaricus rosellus</name>
    <dbReference type="NCBI Taxonomy" id="1033263"/>
    <lineage>
        <taxon>Eukaryota</taxon>
        <taxon>Fungi</taxon>
        <taxon>Dikarya</taxon>
        <taxon>Basidiomycota</taxon>
        <taxon>Agaricomycotina</taxon>
        <taxon>Agaricomycetes</taxon>
        <taxon>Agaricomycetidae</taxon>
        <taxon>Agaricales</taxon>
        <taxon>Marasmiineae</taxon>
        <taxon>Mycenaceae</taxon>
        <taxon>Mycena</taxon>
    </lineage>
</organism>
<proteinExistence type="predicted"/>
<evidence type="ECO:0000313" key="3">
    <source>
        <dbReference type="Proteomes" id="UP001221757"/>
    </source>
</evidence>
<keyword evidence="3" id="KW-1185">Reference proteome</keyword>
<dbReference type="Gene3D" id="1.10.132.70">
    <property type="match status" value="1"/>
</dbReference>
<dbReference type="Proteomes" id="UP001221757">
    <property type="component" value="Unassembled WGS sequence"/>
</dbReference>
<comment type="caution">
    <text evidence="2">The sequence shown here is derived from an EMBL/GenBank/DDBJ whole genome shotgun (WGS) entry which is preliminary data.</text>
</comment>
<reference evidence="2" key="1">
    <citation type="submission" date="2023-03" db="EMBL/GenBank/DDBJ databases">
        <title>Massive genome expansion in bonnet fungi (Mycena s.s.) driven by repeated elements and novel gene families across ecological guilds.</title>
        <authorList>
            <consortium name="Lawrence Berkeley National Laboratory"/>
            <person name="Harder C.B."/>
            <person name="Miyauchi S."/>
            <person name="Viragh M."/>
            <person name="Kuo A."/>
            <person name="Thoen E."/>
            <person name="Andreopoulos B."/>
            <person name="Lu D."/>
            <person name="Skrede I."/>
            <person name="Drula E."/>
            <person name="Henrissat B."/>
            <person name="Morin E."/>
            <person name="Kohler A."/>
            <person name="Barry K."/>
            <person name="LaButti K."/>
            <person name="Morin E."/>
            <person name="Salamov A."/>
            <person name="Lipzen A."/>
            <person name="Mereny Z."/>
            <person name="Hegedus B."/>
            <person name="Baldrian P."/>
            <person name="Stursova M."/>
            <person name="Weitz H."/>
            <person name="Taylor A."/>
            <person name="Grigoriev I.V."/>
            <person name="Nagy L.G."/>
            <person name="Martin F."/>
            <person name="Kauserud H."/>
        </authorList>
    </citation>
    <scope>NUCLEOTIDE SEQUENCE</scope>
    <source>
        <strain evidence="2">CBHHK067</strain>
    </source>
</reference>
<gene>
    <name evidence="2" type="ORF">B0H17DRAFT_917647</name>
</gene>
<evidence type="ECO:0000313" key="2">
    <source>
        <dbReference type="EMBL" id="KAJ7707576.1"/>
    </source>
</evidence>
<accession>A0AAD7GXN7</accession>
<feature type="region of interest" description="Disordered" evidence="1">
    <location>
        <begin position="46"/>
        <end position="66"/>
    </location>
</feature>